<evidence type="ECO:0000313" key="2">
    <source>
        <dbReference type="EMBL" id="PTA68596.1"/>
    </source>
</evidence>
<dbReference type="SUPFAM" id="SSF52540">
    <property type="entry name" value="P-loop containing nucleoside triphosphate hydrolases"/>
    <property type="match status" value="1"/>
</dbReference>
<dbReference type="Pfam" id="PF12705">
    <property type="entry name" value="PDDEXK_1"/>
    <property type="match status" value="1"/>
</dbReference>
<gene>
    <name evidence="2" type="ORF">C8263_07335</name>
</gene>
<dbReference type="InterPro" id="IPR027417">
    <property type="entry name" value="P-loop_NTPase"/>
</dbReference>
<reference evidence="2 3" key="1">
    <citation type="submission" date="2018-03" db="EMBL/GenBank/DDBJ databases">
        <title>Draft genome of Deinococcus sp. OD32.</title>
        <authorList>
            <person name="Wang X.-P."/>
            <person name="Du Z.-J."/>
        </authorList>
    </citation>
    <scope>NUCLEOTIDE SEQUENCE [LARGE SCALE GENOMIC DNA]</scope>
    <source>
        <strain evidence="2 3">OD32</strain>
    </source>
</reference>
<dbReference type="OrthoDB" id="9780606at2"/>
<organism evidence="2 3">
    <name type="scientific">Deinococcus arcticus</name>
    <dbReference type="NCBI Taxonomy" id="2136176"/>
    <lineage>
        <taxon>Bacteria</taxon>
        <taxon>Thermotogati</taxon>
        <taxon>Deinococcota</taxon>
        <taxon>Deinococci</taxon>
        <taxon>Deinococcales</taxon>
        <taxon>Deinococcaceae</taxon>
        <taxon>Deinococcus</taxon>
    </lineage>
</organism>
<comment type="caution">
    <text evidence="2">The sequence shown here is derived from an EMBL/GenBank/DDBJ whole genome shotgun (WGS) entry which is preliminary data.</text>
</comment>
<proteinExistence type="predicted"/>
<protein>
    <recommendedName>
        <fullName evidence="1">PD-(D/E)XK endonuclease-like domain-containing protein</fullName>
    </recommendedName>
</protein>
<dbReference type="Gene3D" id="3.40.50.300">
    <property type="entry name" value="P-loop containing nucleotide triphosphate hydrolases"/>
    <property type="match status" value="1"/>
</dbReference>
<dbReference type="AlphaFoldDB" id="A0A2T3W9M2"/>
<keyword evidence="3" id="KW-1185">Reference proteome</keyword>
<accession>A0A2T3W9M2</accession>
<dbReference type="Proteomes" id="UP000240317">
    <property type="component" value="Unassembled WGS sequence"/>
</dbReference>
<feature type="domain" description="PD-(D/E)XK endonuclease-like" evidence="1">
    <location>
        <begin position="627"/>
        <end position="888"/>
    </location>
</feature>
<evidence type="ECO:0000313" key="3">
    <source>
        <dbReference type="Proteomes" id="UP000240317"/>
    </source>
</evidence>
<dbReference type="Gene3D" id="3.90.320.10">
    <property type="match status" value="1"/>
</dbReference>
<dbReference type="RefSeq" id="WP_107137470.1">
    <property type="nucleotide sequence ID" value="NZ_PYSV01000005.1"/>
</dbReference>
<dbReference type="EMBL" id="PYSV01000005">
    <property type="protein sequence ID" value="PTA68596.1"/>
    <property type="molecule type" value="Genomic_DNA"/>
</dbReference>
<dbReference type="InterPro" id="IPR011604">
    <property type="entry name" value="PDDEXK-like_dom_sf"/>
</dbReference>
<dbReference type="InterPro" id="IPR038726">
    <property type="entry name" value="PDDEXK_AddAB-type"/>
</dbReference>
<evidence type="ECO:0000259" key="1">
    <source>
        <dbReference type="Pfam" id="PF12705"/>
    </source>
</evidence>
<name>A0A2T3W9M2_9DEIO</name>
<sequence length="896" mass="96960">MNRTLLTHPYPSVLLTGAAERFTPDMRLIVPNLQAGRDLRGVLRGAGAAITLTQAAREALRDAGWTPLTPGAREAFVRAALAEVPLGYLAPLRSRPGTVFGLQKLMGELMRANVEPAALLSAAAPGREQDVAQAYAAFVAHSEASRTFDAAGAEFFAARWGHVQARRTLMHGFAYLDAAQTALVDRLLAPGSVVTLPFAEDARGLKRIQDTRDALECLGFLSEPLAGTAQRSGDQVVAAYVGGRPAAQAFRREEFPDIESEVRACLRQVQAWLAEGIRPERLAVIVRSEGAYIGAIADVAREYDLPVVSGQQMPLVQTPLGGLVQAWVDAHARDWRYSAARRVLTHPLVTLPFDALAQARALQPGCPRGLAAWHETLTWLEVPPHTTWRDGLGILQRLLVDLSVRGRCVADPALNVALTLLLDQLQAESRWTGECSREALLTLVAHVLKTATVPVLLGRSGVRVANPLAALGRRFDAVWVLGLADTLFPVRSVDHPLIDSVTRRRWADQGVSLPDASALATVEEALFLGALAGAGLGLVVSRPRRGPDGRELRPSLFWDRVGPGASAAAHTLPLGSEGERRLALALGGQVLPDAVQAKVQVERDRDAGLPGPHAGQLGTPIWASERRWSPSQLHAAGACRYRWFAQKLLQLGEVQDPDQSEDRRVVGTLLHAALEGALQGEQPGDRAEQRLERAEAALKRQERALWATGDLRGGPLWPVQREEIRRAAARAIQSPAFLPPGWTPVQLEERREFTVQAVGHTFALVGIVDRLDRTPDGLTVTDYKTGSYVSKVVRGGVLNLEVQLPLYMAALGAVSGRYYSIEKARTLPDGAGPGAEAPRRKYRWDEHQANVNVFLTELGDALAQGNVAPSPDRKREACGYCAVRPVCRDRGVEVGA</sequence>